<dbReference type="Proteomes" id="UP000483820">
    <property type="component" value="Chromosome III"/>
</dbReference>
<gene>
    <name evidence="2" type="ORF">GCK72_009731</name>
</gene>
<evidence type="ECO:0000313" key="3">
    <source>
        <dbReference type="Proteomes" id="UP000483820"/>
    </source>
</evidence>
<dbReference type="GeneID" id="78774918"/>
<proteinExistence type="predicted"/>
<dbReference type="KEGG" id="crq:GCK72_009731"/>
<feature type="region of interest" description="Disordered" evidence="1">
    <location>
        <begin position="1"/>
        <end position="39"/>
    </location>
</feature>
<evidence type="ECO:0000256" key="1">
    <source>
        <dbReference type="SAM" id="MobiDB-lite"/>
    </source>
</evidence>
<dbReference type="RefSeq" id="XP_053587086.1">
    <property type="nucleotide sequence ID" value="XM_053727509.1"/>
</dbReference>
<name>A0A6A5H3C4_CAERE</name>
<dbReference type="EMBL" id="WUAV01000003">
    <property type="protein sequence ID" value="KAF1761475.1"/>
    <property type="molecule type" value="Genomic_DNA"/>
</dbReference>
<evidence type="ECO:0000313" key="2">
    <source>
        <dbReference type="EMBL" id="KAF1761475.1"/>
    </source>
</evidence>
<dbReference type="AlphaFoldDB" id="A0A6A5H3C4"/>
<accession>A0A6A5H3C4</accession>
<sequence length="206" mass="23012">MSSIPRSSLKKHSGIHDDRRVSFASPLSSDKGVAPLPKKRFQITKSSKVSHASVKKSKQSEELVDINSLANQQSEVLEEICEIENKFTKHSALTRDMTIELTNFIEIIANFSSDSTKVEARLEEQFMKLGSVEASIKDLVVQAQSVCTKFETRMTARSHYSTGLLELQKLFGSVNCKQIETMAETLVDYDTILAMVDQLEGFVGDF</sequence>
<comment type="caution">
    <text evidence="2">The sequence shown here is derived from an EMBL/GenBank/DDBJ whole genome shotgun (WGS) entry which is preliminary data.</text>
</comment>
<reference evidence="2 3" key="1">
    <citation type="submission" date="2019-12" db="EMBL/GenBank/DDBJ databases">
        <title>Chromosome-level assembly of the Caenorhabditis remanei genome.</title>
        <authorList>
            <person name="Teterina A.A."/>
            <person name="Willis J.H."/>
            <person name="Phillips P.C."/>
        </authorList>
    </citation>
    <scope>NUCLEOTIDE SEQUENCE [LARGE SCALE GENOMIC DNA]</scope>
    <source>
        <strain evidence="2 3">PX506</strain>
        <tissue evidence="2">Whole organism</tissue>
    </source>
</reference>
<dbReference type="CTD" id="78774918"/>
<protein>
    <submittedName>
        <fullName evidence="2">Uncharacterized protein</fullName>
    </submittedName>
</protein>
<organism evidence="2 3">
    <name type="scientific">Caenorhabditis remanei</name>
    <name type="common">Caenorhabditis vulgaris</name>
    <dbReference type="NCBI Taxonomy" id="31234"/>
    <lineage>
        <taxon>Eukaryota</taxon>
        <taxon>Metazoa</taxon>
        <taxon>Ecdysozoa</taxon>
        <taxon>Nematoda</taxon>
        <taxon>Chromadorea</taxon>
        <taxon>Rhabditida</taxon>
        <taxon>Rhabditina</taxon>
        <taxon>Rhabditomorpha</taxon>
        <taxon>Rhabditoidea</taxon>
        <taxon>Rhabditidae</taxon>
        <taxon>Peloderinae</taxon>
        <taxon>Caenorhabditis</taxon>
    </lineage>
</organism>